<evidence type="ECO:0000256" key="1">
    <source>
        <dbReference type="ARBA" id="ARBA00010617"/>
    </source>
</evidence>
<sequence length="397" mass="43172">MTEPRTVEVVDLAAEGDDFSRDPHPYFATLRERGPVHYARLPGGFHGWLVVGHREARAALTDPRLVKVLTEGPGEAGPERAGAHLLNSDPPVHTRLRALVAREFTPGRIAALAPRVQEITDALLDTMLAAPDRRADLVTAFSFPLPITVICELLGVPHLDHGRFRHWSRALTAGGLAEMPKTRAVMTEYLAGLVAAKREEPGEDLLSALLHTADSDGDQLSEEELLAMCFLLLIAGHETTVGLISNGVLALLRHPDQLAALRADRALLDDAVEEILRYDGPVLTATARFAAEDVEIAGTVIPHRDLVLPVIADAGRDPGRFPDPTRFDIHRDARGHLAFGHGVHYCLGAPLARLEARVALRSLLERAPGLALDTHPDAVPWHPGVVVRGPHELPVRW</sequence>
<dbReference type="PROSITE" id="PS00086">
    <property type="entry name" value="CYTOCHROME_P450"/>
    <property type="match status" value="1"/>
</dbReference>
<keyword evidence="2" id="KW-0349">Heme</keyword>
<protein>
    <submittedName>
        <fullName evidence="3">Cytochrome P450</fullName>
    </submittedName>
</protein>
<keyword evidence="2" id="KW-0408">Iron</keyword>
<dbReference type="PANTHER" id="PTHR46696">
    <property type="entry name" value="P450, PUTATIVE (EUROFUNG)-RELATED"/>
    <property type="match status" value="1"/>
</dbReference>
<evidence type="ECO:0000256" key="2">
    <source>
        <dbReference type="RuleBase" id="RU000461"/>
    </source>
</evidence>
<reference evidence="4" key="1">
    <citation type="submission" date="2023-07" db="EMBL/GenBank/DDBJ databases">
        <title>30 novel species of actinomycetes from the DSMZ collection.</title>
        <authorList>
            <person name="Nouioui I."/>
        </authorList>
    </citation>
    <scope>NUCLEOTIDE SEQUENCE [LARGE SCALE GENOMIC DNA]</scope>
    <source>
        <strain evidence="4">DSM 44918</strain>
    </source>
</reference>
<comment type="caution">
    <text evidence="3">The sequence shown here is derived from an EMBL/GenBank/DDBJ whole genome shotgun (WGS) entry which is preliminary data.</text>
</comment>
<keyword evidence="2" id="KW-0560">Oxidoreductase</keyword>
<proteinExistence type="inferred from homology"/>
<dbReference type="Pfam" id="PF00067">
    <property type="entry name" value="p450"/>
    <property type="match status" value="1"/>
</dbReference>
<dbReference type="Proteomes" id="UP001183420">
    <property type="component" value="Unassembled WGS sequence"/>
</dbReference>
<dbReference type="InterPro" id="IPR036396">
    <property type="entry name" value="Cyt_P450_sf"/>
</dbReference>
<organism evidence="3 4">
    <name type="scientific">Streptomyces millisiae</name>
    <dbReference type="NCBI Taxonomy" id="3075542"/>
    <lineage>
        <taxon>Bacteria</taxon>
        <taxon>Bacillati</taxon>
        <taxon>Actinomycetota</taxon>
        <taxon>Actinomycetes</taxon>
        <taxon>Kitasatosporales</taxon>
        <taxon>Streptomycetaceae</taxon>
        <taxon>Streptomyces</taxon>
    </lineage>
</organism>
<keyword evidence="2" id="KW-0479">Metal-binding</keyword>
<dbReference type="RefSeq" id="WP_311599557.1">
    <property type="nucleotide sequence ID" value="NZ_JAVREM010000019.1"/>
</dbReference>
<accession>A0ABU2LQU0</accession>
<dbReference type="PRINTS" id="PR00359">
    <property type="entry name" value="BP450"/>
</dbReference>
<dbReference type="InterPro" id="IPR002397">
    <property type="entry name" value="Cyt_P450_B"/>
</dbReference>
<evidence type="ECO:0000313" key="4">
    <source>
        <dbReference type="Proteomes" id="UP001183420"/>
    </source>
</evidence>
<dbReference type="Gene3D" id="1.10.630.10">
    <property type="entry name" value="Cytochrome P450"/>
    <property type="match status" value="1"/>
</dbReference>
<dbReference type="SUPFAM" id="SSF48264">
    <property type="entry name" value="Cytochrome P450"/>
    <property type="match status" value="1"/>
</dbReference>
<dbReference type="PANTHER" id="PTHR46696:SF1">
    <property type="entry name" value="CYTOCHROME P450 YJIB-RELATED"/>
    <property type="match status" value="1"/>
</dbReference>
<comment type="similarity">
    <text evidence="1 2">Belongs to the cytochrome P450 family.</text>
</comment>
<dbReference type="EMBL" id="JAVREM010000019">
    <property type="protein sequence ID" value="MDT0319957.1"/>
    <property type="molecule type" value="Genomic_DNA"/>
</dbReference>
<evidence type="ECO:0000313" key="3">
    <source>
        <dbReference type="EMBL" id="MDT0319957.1"/>
    </source>
</evidence>
<gene>
    <name evidence="3" type="ORF">RNC47_16585</name>
</gene>
<dbReference type="InterPro" id="IPR001128">
    <property type="entry name" value="Cyt_P450"/>
</dbReference>
<dbReference type="CDD" id="cd11029">
    <property type="entry name" value="CYP107-like"/>
    <property type="match status" value="1"/>
</dbReference>
<name>A0ABU2LQU0_9ACTN</name>
<dbReference type="InterPro" id="IPR017972">
    <property type="entry name" value="Cyt_P450_CS"/>
</dbReference>
<keyword evidence="2" id="KW-0503">Monooxygenase</keyword>
<keyword evidence="4" id="KW-1185">Reference proteome</keyword>